<accession>A0A1G7PBH8</accession>
<keyword evidence="1" id="KW-0812">Transmembrane</keyword>
<dbReference type="RefSeq" id="WP_093692061.1">
    <property type="nucleotide sequence ID" value="NZ_FNBU01000034.1"/>
</dbReference>
<feature type="transmembrane region" description="Helical" evidence="1">
    <location>
        <begin position="94"/>
        <end position="111"/>
    </location>
</feature>
<sequence>MALTLVYFLVGSVLLALLVSWQVKHVAADWLSIAKFYLYSLPILFLANTALALGYARAHAFWQNLTAAVAGQTLIYYLFLLFFSIVILGDNVSIGRSLVGIGFMVAGIYILKLS</sequence>
<organism evidence="2 3">
    <name type="scientific">Sporolituus thermophilus DSM 23256</name>
    <dbReference type="NCBI Taxonomy" id="1123285"/>
    <lineage>
        <taxon>Bacteria</taxon>
        <taxon>Bacillati</taxon>
        <taxon>Bacillota</taxon>
        <taxon>Negativicutes</taxon>
        <taxon>Selenomonadales</taxon>
        <taxon>Sporomusaceae</taxon>
        <taxon>Sporolituus</taxon>
    </lineage>
</organism>
<keyword evidence="1" id="KW-0472">Membrane</keyword>
<feature type="transmembrane region" description="Helical" evidence="1">
    <location>
        <begin position="36"/>
        <end position="56"/>
    </location>
</feature>
<evidence type="ECO:0000313" key="2">
    <source>
        <dbReference type="EMBL" id="SDF83477.1"/>
    </source>
</evidence>
<protein>
    <recommendedName>
        <fullName evidence="4">EamA-like transporter family protein</fullName>
    </recommendedName>
</protein>
<gene>
    <name evidence="2" type="ORF">SAMN05660235_02897</name>
</gene>
<dbReference type="OrthoDB" id="27657at909929"/>
<keyword evidence="3" id="KW-1185">Reference proteome</keyword>
<evidence type="ECO:0008006" key="4">
    <source>
        <dbReference type="Google" id="ProtNLM"/>
    </source>
</evidence>
<dbReference type="EMBL" id="FNBU01000034">
    <property type="protein sequence ID" value="SDF83477.1"/>
    <property type="molecule type" value="Genomic_DNA"/>
</dbReference>
<evidence type="ECO:0000256" key="1">
    <source>
        <dbReference type="SAM" id="Phobius"/>
    </source>
</evidence>
<feature type="transmembrane region" description="Helical" evidence="1">
    <location>
        <begin position="68"/>
        <end position="88"/>
    </location>
</feature>
<reference evidence="3" key="1">
    <citation type="submission" date="2016-10" db="EMBL/GenBank/DDBJ databases">
        <authorList>
            <person name="Varghese N."/>
            <person name="Submissions S."/>
        </authorList>
    </citation>
    <scope>NUCLEOTIDE SEQUENCE [LARGE SCALE GENOMIC DNA]</scope>
    <source>
        <strain evidence="3">DSM 23256</strain>
    </source>
</reference>
<dbReference type="Proteomes" id="UP000243333">
    <property type="component" value="Unassembled WGS sequence"/>
</dbReference>
<keyword evidence="1" id="KW-1133">Transmembrane helix</keyword>
<evidence type="ECO:0000313" key="3">
    <source>
        <dbReference type="Proteomes" id="UP000243333"/>
    </source>
</evidence>
<proteinExistence type="predicted"/>
<dbReference type="AlphaFoldDB" id="A0A1G7PBH8"/>
<name>A0A1G7PBH8_9FIRM</name>